<feature type="transmembrane region" description="Helical" evidence="5">
    <location>
        <begin position="110"/>
        <end position="130"/>
    </location>
</feature>
<dbReference type="GO" id="GO:0055085">
    <property type="term" value="P:transmembrane transport"/>
    <property type="evidence" value="ECO:0007669"/>
    <property type="project" value="InterPro"/>
</dbReference>
<comment type="subcellular location">
    <subcellularLocation>
        <location evidence="5">Cell membrane</location>
        <topology evidence="5">Multi-pass membrane protein</topology>
    </subcellularLocation>
    <subcellularLocation>
        <location evidence="1">Membrane</location>
        <topology evidence="1">Multi-pass membrane protein</topology>
    </subcellularLocation>
</comment>
<dbReference type="PANTHER" id="PTHR43496:SF1">
    <property type="entry name" value="POLYGALACTURONAN_RHAMNOGALACTURONAN TRANSPORT SYSTEM PERMEASE PROTEIN YTEP"/>
    <property type="match status" value="1"/>
</dbReference>
<dbReference type="AlphaFoldDB" id="A0AAV5AZV6"/>
<feature type="transmembrane region" description="Helical" evidence="5">
    <location>
        <begin position="20"/>
        <end position="42"/>
    </location>
</feature>
<feature type="transmembrane region" description="Helical" evidence="5">
    <location>
        <begin position="521"/>
        <end position="541"/>
    </location>
</feature>
<keyword evidence="2 5" id="KW-0812">Transmembrane</keyword>
<feature type="transmembrane region" description="Helical" evidence="5">
    <location>
        <begin position="194"/>
        <end position="216"/>
    </location>
</feature>
<dbReference type="InterPro" id="IPR035906">
    <property type="entry name" value="MetI-like_sf"/>
</dbReference>
<name>A0AAV5AZV6_9ACTN</name>
<evidence type="ECO:0000259" key="6">
    <source>
        <dbReference type="PROSITE" id="PS50928"/>
    </source>
</evidence>
<evidence type="ECO:0000256" key="3">
    <source>
        <dbReference type="ARBA" id="ARBA00022989"/>
    </source>
</evidence>
<dbReference type="Pfam" id="PF00528">
    <property type="entry name" value="BPD_transp_1"/>
    <property type="match status" value="2"/>
</dbReference>
<evidence type="ECO:0000313" key="7">
    <source>
        <dbReference type="EMBL" id="GJM54904.1"/>
    </source>
</evidence>
<feature type="transmembrane region" description="Helical" evidence="5">
    <location>
        <begin position="249"/>
        <end position="269"/>
    </location>
</feature>
<evidence type="ECO:0000313" key="8">
    <source>
        <dbReference type="Proteomes" id="UP001055025"/>
    </source>
</evidence>
<evidence type="ECO:0000256" key="5">
    <source>
        <dbReference type="RuleBase" id="RU363032"/>
    </source>
</evidence>
<dbReference type="Proteomes" id="UP001055025">
    <property type="component" value="Unassembled WGS sequence"/>
</dbReference>
<dbReference type="RefSeq" id="WP_135978674.1">
    <property type="nucleotide sequence ID" value="NZ_BQKC01000001.1"/>
</dbReference>
<comment type="caution">
    <text evidence="7">The sequence shown here is derived from an EMBL/GenBank/DDBJ whole genome shotgun (WGS) entry which is preliminary data.</text>
</comment>
<dbReference type="PANTHER" id="PTHR43496">
    <property type="entry name" value="PROTEIN LPLB"/>
    <property type="match status" value="1"/>
</dbReference>
<sequence>MTATPPDNATLRRRHRLQAVGADGALALTVALVAVFCAWPIVAMLARSLDGGPAAAAARFAKVLGDSSPLIANSLFCGMLAAALSCAVALAVAVVGAFGPRRLGTAARGAALLSMVSPPFLASLAYIQLFGRRGLVTHGLLGLSCDPYGWLGIVVMQGLFFCAVNVMLLQASISRIDRRLMAAAADLGASGTRVFLDVVMPLVRPTLAACFLLTFVRSVSDYGTPVVIGGAFETVASRIYVQLTGYGDLAGAAVLNICLLACAVAAYGARRHLDAKAERLVAGTMGEGDAGTWRLTGPAAAVLSCVACAFAAFVAVLYLAIVRCAFVRGMGWGAPFTLENFRHLVDFDLAPLGRGMAYGALAALVGCALGAAVAYFCHRRHVAGSPLLSFAAAMPYMLPGTCLGLGYILSFNSGPLKLTGTGAVIVAVLAARQLTVSVDAFSNALGQVPRDLDRAAADLGAGELTCFSSVLWPNLREAVAVSLLNGFSSAMMAYGAVVFLVAPSTKTGIVQLFDALSGGRYGYAAAIAVVLIAITLAVDLVSWRLAGRGRR</sequence>
<feature type="transmembrane region" description="Helical" evidence="5">
    <location>
        <begin position="300"/>
        <end position="321"/>
    </location>
</feature>
<dbReference type="PROSITE" id="PS50928">
    <property type="entry name" value="ABC_TM1"/>
    <property type="match status" value="2"/>
</dbReference>
<protein>
    <submittedName>
        <fullName evidence="7">ABC transporter permease</fullName>
    </submittedName>
</protein>
<gene>
    <name evidence="7" type="ORF">ATOP_05590</name>
</gene>
<dbReference type="GO" id="GO:0005886">
    <property type="term" value="C:plasma membrane"/>
    <property type="evidence" value="ECO:0007669"/>
    <property type="project" value="UniProtKB-SubCell"/>
</dbReference>
<evidence type="ECO:0000256" key="1">
    <source>
        <dbReference type="ARBA" id="ARBA00004141"/>
    </source>
</evidence>
<dbReference type="EMBL" id="BQKC01000001">
    <property type="protein sequence ID" value="GJM54904.1"/>
    <property type="molecule type" value="Genomic_DNA"/>
</dbReference>
<dbReference type="Gene3D" id="1.10.3720.10">
    <property type="entry name" value="MetI-like"/>
    <property type="match status" value="2"/>
</dbReference>
<feature type="transmembrane region" description="Helical" evidence="5">
    <location>
        <begin position="388"/>
        <end position="409"/>
    </location>
</feature>
<feature type="transmembrane region" description="Helical" evidence="5">
    <location>
        <begin position="70"/>
        <end position="98"/>
    </location>
</feature>
<keyword evidence="3 5" id="KW-1133">Transmembrane helix</keyword>
<feature type="transmembrane region" description="Helical" evidence="5">
    <location>
        <begin position="356"/>
        <end position="376"/>
    </location>
</feature>
<organism evidence="7 8">
    <name type="scientific">Granulimonas faecalis</name>
    <dbReference type="NCBI Taxonomy" id="2894155"/>
    <lineage>
        <taxon>Bacteria</taxon>
        <taxon>Bacillati</taxon>
        <taxon>Actinomycetota</taxon>
        <taxon>Coriobacteriia</taxon>
        <taxon>Coriobacteriales</taxon>
        <taxon>Kribbibacteriaceae</taxon>
        <taxon>Granulimonas</taxon>
    </lineage>
</organism>
<keyword evidence="4 5" id="KW-0472">Membrane</keyword>
<accession>A0AAV5AZV6</accession>
<keyword evidence="8" id="KW-1185">Reference proteome</keyword>
<evidence type="ECO:0000256" key="4">
    <source>
        <dbReference type="ARBA" id="ARBA00023136"/>
    </source>
</evidence>
<feature type="domain" description="ABC transmembrane type-1" evidence="6">
    <location>
        <begin position="352"/>
        <end position="542"/>
    </location>
</feature>
<feature type="transmembrane region" description="Helical" evidence="5">
    <location>
        <begin position="150"/>
        <end position="173"/>
    </location>
</feature>
<dbReference type="InterPro" id="IPR000515">
    <property type="entry name" value="MetI-like"/>
</dbReference>
<dbReference type="SUPFAM" id="SSF161098">
    <property type="entry name" value="MetI-like"/>
    <property type="match status" value="2"/>
</dbReference>
<dbReference type="CDD" id="cd06261">
    <property type="entry name" value="TM_PBP2"/>
    <property type="match status" value="2"/>
</dbReference>
<feature type="domain" description="ABC transmembrane type-1" evidence="6">
    <location>
        <begin position="71"/>
        <end position="268"/>
    </location>
</feature>
<reference evidence="7" key="1">
    <citation type="journal article" date="2022" name="Int. J. Syst. Evol. Microbiol.">
        <title>Granulimonas faecalis gen. nov., sp. nov., and Leptogranulimonas caecicola gen. nov., sp. nov., novel lactate-producing Atopobiaceae bacteria isolated from mouse intestines, and an emended description of the family Atopobiaceae.</title>
        <authorList>
            <person name="Morinaga K."/>
            <person name="Kusada H."/>
            <person name="Sakamoto S."/>
            <person name="Murakami T."/>
            <person name="Toyoda A."/>
            <person name="Mori H."/>
            <person name="Meng X.Y."/>
            <person name="Takashino M."/>
            <person name="Murotomi K."/>
            <person name="Tamaki H."/>
        </authorList>
    </citation>
    <scope>NUCLEOTIDE SEQUENCE</scope>
    <source>
        <strain evidence="7">OPF53</strain>
    </source>
</reference>
<proteinExistence type="inferred from homology"/>
<feature type="transmembrane region" description="Helical" evidence="5">
    <location>
        <begin position="478"/>
        <end position="501"/>
    </location>
</feature>
<keyword evidence="5" id="KW-0813">Transport</keyword>
<evidence type="ECO:0000256" key="2">
    <source>
        <dbReference type="ARBA" id="ARBA00022692"/>
    </source>
</evidence>
<comment type="similarity">
    <text evidence="5">Belongs to the binding-protein-dependent transport system permease family.</text>
</comment>